<protein>
    <submittedName>
        <fullName evidence="1">Uncharacterized protein</fullName>
    </submittedName>
</protein>
<evidence type="ECO:0000313" key="2">
    <source>
        <dbReference type="Proteomes" id="UP001211006"/>
    </source>
</evidence>
<gene>
    <name evidence="1" type="ORF">PND83_21665</name>
</gene>
<comment type="caution">
    <text evidence="1">The sequence shown here is derived from an EMBL/GenBank/DDBJ whole genome shotgun (WGS) entry which is preliminary data.</text>
</comment>
<dbReference type="RefSeq" id="WP_165449861.1">
    <property type="nucleotide sequence ID" value="NZ_JADMVW010000015.1"/>
</dbReference>
<evidence type="ECO:0000313" key="1">
    <source>
        <dbReference type="EMBL" id="MDB7908595.1"/>
    </source>
</evidence>
<sequence>MKNFDTVLVGFDHSHGDPAVLIVGRKAPGDNVRIINQFQGKEAEELYRKLVGEEDKND</sequence>
<name>A0AAW6C9Y7_FLAPL</name>
<reference evidence="1" key="1">
    <citation type="submission" date="2023-01" db="EMBL/GenBank/DDBJ databases">
        <title>Human gut microbiome strain richness.</title>
        <authorList>
            <person name="Chen-Liaw A."/>
        </authorList>
    </citation>
    <scope>NUCLEOTIDE SEQUENCE</scope>
    <source>
        <strain evidence="1">2225st1_A6_2225SCRN_200828</strain>
    </source>
</reference>
<accession>A0AAW6C9Y7</accession>
<dbReference type="EMBL" id="JAQLWO010000038">
    <property type="protein sequence ID" value="MDB7908595.1"/>
    <property type="molecule type" value="Genomic_DNA"/>
</dbReference>
<organism evidence="1 2">
    <name type="scientific">Flavonifractor plautii</name>
    <name type="common">Fusobacterium plautii</name>
    <dbReference type="NCBI Taxonomy" id="292800"/>
    <lineage>
        <taxon>Bacteria</taxon>
        <taxon>Bacillati</taxon>
        <taxon>Bacillota</taxon>
        <taxon>Clostridia</taxon>
        <taxon>Eubacteriales</taxon>
        <taxon>Oscillospiraceae</taxon>
        <taxon>Flavonifractor</taxon>
    </lineage>
</organism>
<proteinExistence type="predicted"/>
<dbReference type="AlphaFoldDB" id="A0AAW6C9Y7"/>
<dbReference type="Proteomes" id="UP001211006">
    <property type="component" value="Unassembled WGS sequence"/>
</dbReference>